<reference evidence="2" key="1">
    <citation type="submission" date="2023-05" db="EMBL/GenBank/DDBJ databases">
        <title>Cataloging the Phylogenetic Diversity of Human Bladder Bacteria.</title>
        <authorList>
            <person name="Du J."/>
        </authorList>
    </citation>
    <scope>NUCLEOTIDE SEQUENCE</scope>
    <source>
        <strain evidence="2">UMB1050</strain>
    </source>
</reference>
<sequence length="133" mass="13069">SVEVTPPADADTKSVEVSYTDEAGTPKTATLTKGEDGTWTSNNPDVAVDPATGKATIPADKVKDGSPVTAKATDTAGNAGEEGTVNAGNNPDTTAPSAPEVTPSTTDGSVAVKVPGDAQAGDTVEVTVTPEGS</sequence>
<feature type="region of interest" description="Disordered" evidence="1">
    <location>
        <begin position="1"/>
        <end position="133"/>
    </location>
</feature>
<protein>
    <recommendedName>
        <fullName evidence="4">Cell wall anchor protein</fullName>
    </recommendedName>
</protein>
<dbReference type="RefSeq" id="WP_285071570.1">
    <property type="nucleotide sequence ID" value="NZ_JASOPA010000037.1"/>
</dbReference>
<gene>
    <name evidence="2" type="ORF">QP451_11140</name>
</gene>
<dbReference type="EMBL" id="JASOPA010000037">
    <property type="protein sequence ID" value="MDK7243559.1"/>
    <property type="molecule type" value="Genomic_DNA"/>
</dbReference>
<evidence type="ECO:0000313" key="3">
    <source>
        <dbReference type="Proteomes" id="UP001236303"/>
    </source>
</evidence>
<evidence type="ECO:0000256" key="1">
    <source>
        <dbReference type="SAM" id="MobiDB-lite"/>
    </source>
</evidence>
<organism evidence="2 3">
    <name type="scientific">Neisseria subflava</name>
    <dbReference type="NCBI Taxonomy" id="28449"/>
    <lineage>
        <taxon>Bacteria</taxon>
        <taxon>Pseudomonadati</taxon>
        <taxon>Pseudomonadota</taxon>
        <taxon>Betaproteobacteria</taxon>
        <taxon>Neisseriales</taxon>
        <taxon>Neisseriaceae</taxon>
        <taxon>Neisseria</taxon>
    </lineage>
</organism>
<accession>A0AAW6Y332</accession>
<feature type="non-terminal residue" evidence="2">
    <location>
        <position position="133"/>
    </location>
</feature>
<feature type="non-terminal residue" evidence="2">
    <location>
        <position position="1"/>
    </location>
</feature>
<proteinExistence type="predicted"/>
<comment type="caution">
    <text evidence="2">The sequence shown here is derived from an EMBL/GenBank/DDBJ whole genome shotgun (WGS) entry which is preliminary data.</text>
</comment>
<dbReference type="Proteomes" id="UP001236303">
    <property type="component" value="Unassembled WGS sequence"/>
</dbReference>
<evidence type="ECO:0008006" key="4">
    <source>
        <dbReference type="Google" id="ProtNLM"/>
    </source>
</evidence>
<dbReference type="AlphaFoldDB" id="A0AAW6Y332"/>
<name>A0AAW6Y332_NEISU</name>
<feature type="compositionally biased region" description="Polar residues" evidence="1">
    <location>
        <begin position="86"/>
        <end position="108"/>
    </location>
</feature>
<evidence type="ECO:0000313" key="2">
    <source>
        <dbReference type="EMBL" id="MDK7243559.1"/>
    </source>
</evidence>